<evidence type="ECO:0000256" key="2">
    <source>
        <dbReference type="ARBA" id="ARBA00010581"/>
    </source>
</evidence>
<feature type="transmembrane region" description="Helical" evidence="9">
    <location>
        <begin position="84"/>
        <end position="103"/>
    </location>
</feature>
<dbReference type="GO" id="GO:0005739">
    <property type="term" value="C:mitochondrion"/>
    <property type="evidence" value="ECO:0007669"/>
    <property type="project" value="TreeGrafter"/>
</dbReference>
<dbReference type="RefSeq" id="YP_009681503.1">
    <property type="nucleotide sequence ID" value="NC_044129.1"/>
</dbReference>
<feature type="transmembrane region" description="Helical" evidence="9">
    <location>
        <begin position="240"/>
        <end position="262"/>
    </location>
</feature>
<keyword evidence="4 8" id="KW-0812">Transmembrane</keyword>
<geneLocation type="mitochondrion" evidence="11"/>
<dbReference type="PANTHER" id="PTHR11403">
    <property type="entry name" value="CYTOCHROME C OXIDASE SUBUNIT III"/>
    <property type="match status" value="1"/>
</dbReference>
<dbReference type="CDD" id="cd01665">
    <property type="entry name" value="Cyt_c_Oxidase_III"/>
    <property type="match status" value="1"/>
</dbReference>
<evidence type="ECO:0000256" key="3">
    <source>
        <dbReference type="ARBA" id="ARBA00015944"/>
    </source>
</evidence>
<dbReference type="Gene3D" id="1.20.120.80">
    <property type="entry name" value="Cytochrome c oxidase, subunit III, four-helix bundle"/>
    <property type="match status" value="1"/>
</dbReference>
<dbReference type="EMBL" id="MK721545">
    <property type="protein sequence ID" value="QDO71897.1"/>
    <property type="molecule type" value="Genomic_DNA"/>
</dbReference>
<keyword evidence="5" id="KW-1278">Translocase</keyword>
<organism evidence="11">
    <name type="scientific">Gregariella coralliophaga</name>
    <dbReference type="NCBI Taxonomy" id="2590089"/>
    <lineage>
        <taxon>Eukaryota</taxon>
        <taxon>Metazoa</taxon>
        <taxon>Spiralia</taxon>
        <taxon>Lophotrochozoa</taxon>
        <taxon>Mollusca</taxon>
        <taxon>Bivalvia</taxon>
        <taxon>Autobranchia</taxon>
        <taxon>Pteriomorphia</taxon>
        <taxon>Mytilida</taxon>
        <taxon>Mytiloidea</taxon>
        <taxon>Mytilidae</taxon>
        <taxon>Crenellinae</taxon>
        <taxon>Gregariella</taxon>
    </lineage>
</organism>
<evidence type="ECO:0000256" key="9">
    <source>
        <dbReference type="SAM" id="Phobius"/>
    </source>
</evidence>
<dbReference type="GO" id="GO:0006123">
    <property type="term" value="P:mitochondrial electron transport, cytochrome c to oxygen"/>
    <property type="evidence" value="ECO:0007669"/>
    <property type="project" value="TreeGrafter"/>
</dbReference>
<dbReference type="SUPFAM" id="SSF81452">
    <property type="entry name" value="Cytochrome c oxidase subunit III-like"/>
    <property type="match status" value="1"/>
</dbReference>
<dbReference type="InterPro" id="IPR024791">
    <property type="entry name" value="Cyt_c/ubiquinol_Oxase_su3"/>
</dbReference>
<gene>
    <name evidence="11" type="primary">cox3</name>
</gene>
<evidence type="ECO:0000256" key="7">
    <source>
        <dbReference type="ARBA" id="ARBA00023136"/>
    </source>
</evidence>
<evidence type="ECO:0000313" key="11">
    <source>
        <dbReference type="EMBL" id="QDO71897.1"/>
    </source>
</evidence>
<keyword evidence="8 11" id="KW-0496">Mitochondrion</keyword>
<keyword evidence="6 9" id="KW-1133">Transmembrane helix</keyword>
<dbReference type="GeneID" id="41039365"/>
<feature type="transmembrane region" description="Helical" evidence="9">
    <location>
        <begin position="42"/>
        <end position="63"/>
    </location>
</feature>
<evidence type="ECO:0000259" key="10">
    <source>
        <dbReference type="PROSITE" id="PS50253"/>
    </source>
</evidence>
<feature type="transmembrane region" description="Helical" evidence="9">
    <location>
        <begin position="160"/>
        <end position="178"/>
    </location>
</feature>
<dbReference type="GO" id="GO:0004129">
    <property type="term" value="F:cytochrome-c oxidase activity"/>
    <property type="evidence" value="ECO:0007669"/>
    <property type="project" value="InterPro"/>
</dbReference>
<evidence type="ECO:0000256" key="4">
    <source>
        <dbReference type="ARBA" id="ARBA00022692"/>
    </source>
</evidence>
<sequence>MNMKPYSRYYVPGASPWPFLVAVACNGMCVSLILWLHRTPSYWLMGVSLLSLGLSLVSWWRDLLREGDMGLHTRFVVKSFRDGVAFFILSEVMFFFSFFWSFFHSCLSPSMELGGRWPPPGIRTPNPVSTGLFNTTLLISSGVFATYAHKSIISRDYDKGSFQGLGLTIVCGVLFFSVQLREYYWNSFTIADGVYGSTFYMLTGFHGMHVFVGTLWLMVSFGRLWCGHFSSRRHFGLEACLWYWHFVDVVWVFVWLFVYLWFGGWVYKWWFEYWGGDIYSFNYGEAGSSWFMYLEPKNKPDWYNIPVFKLK</sequence>
<evidence type="ECO:0000256" key="6">
    <source>
        <dbReference type="ARBA" id="ARBA00022989"/>
    </source>
</evidence>
<dbReference type="AlphaFoldDB" id="A0A516EZG1"/>
<dbReference type="InterPro" id="IPR013833">
    <property type="entry name" value="Cyt_c_oxidase_su3_a-hlx"/>
</dbReference>
<dbReference type="Pfam" id="PF00510">
    <property type="entry name" value="COX3"/>
    <property type="match status" value="1"/>
</dbReference>
<keyword evidence="7 9" id="KW-0472">Membrane</keyword>
<feature type="transmembrane region" description="Helical" evidence="9">
    <location>
        <begin position="16"/>
        <end position="36"/>
    </location>
</feature>
<dbReference type="PROSITE" id="PS50253">
    <property type="entry name" value="COX3"/>
    <property type="match status" value="1"/>
</dbReference>
<dbReference type="PROSITE" id="PS51257">
    <property type="entry name" value="PROKAR_LIPOPROTEIN"/>
    <property type="match status" value="1"/>
</dbReference>
<evidence type="ECO:0000256" key="8">
    <source>
        <dbReference type="RuleBase" id="RU003375"/>
    </source>
</evidence>
<feature type="domain" description="Heme-copper oxidase subunit III family profile" evidence="10">
    <location>
        <begin position="5"/>
        <end position="263"/>
    </location>
</feature>
<accession>A0A516EZG1</accession>
<dbReference type="GO" id="GO:0016020">
    <property type="term" value="C:membrane"/>
    <property type="evidence" value="ECO:0007669"/>
    <property type="project" value="UniProtKB-SubCell"/>
</dbReference>
<name>A0A516EZG1_9BIVA</name>
<dbReference type="InterPro" id="IPR000298">
    <property type="entry name" value="Cyt_c_oxidase-like_su3"/>
</dbReference>
<feature type="transmembrane region" description="Helical" evidence="9">
    <location>
        <begin position="128"/>
        <end position="148"/>
    </location>
</feature>
<comment type="function">
    <text evidence="8">Component of the cytochrome c oxidase, the last enzyme in the mitochondrial electron transport chain which drives oxidative phosphorylation. The respiratory chain contains 3 multisubunit complexes succinate dehydrogenase (complex II, CII), ubiquinol-cytochrome c oxidoreductase (cytochrome b-c1 complex, complex III, CIII) and cytochrome c oxidase (complex IV, CIV), that cooperate to transfer electrons derived from NADH and succinate to molecular oxygen, creating an electrochemical gradient over the inner membrane that drives transmembrane transport and the ATP synthase. Cytochrome c oxidase is the component of the respiratory chain that catalyzes the reduction of oxygen to water. Electrons originating from reduced cytochrome c in the intermembrane space (IMS) are transferred via the dinuclear copper A center (CU(A)) of subunit 2 and heme A of subunit 1 to the active site in subunit 1, a binuclear center (BNC) formed by heme A3 and copper B (CU(B)). The BNC reduces molecular oxygen to 2 water molecules using 4 electrons from cytochrome c in the IMS and 4 protons from the mitochondrial matrix.</text>
</comment>
<feature type="transmembrane region" description="Helical" evidence="9">
    <location>
        <begin position="198"/>
        <end position="219"/>
    </location>
</feature>
<dbReference type="InterPro" id="IPR035973">
    <property type="entry name" value="Cyt_c_oxidase_su3-like_sf"/>
</dbReference>
<reference evidence="11" key="1">
    <citation type="journal article" date="2019" name="Mol. Phylogenet. Evol.">
        <title>A mitochondrial genome phylogeny of Mytilidae (Bivalvia: Mytilida).</title>
        <authorList>
            <person name="Lee Y."/>
            <person name="Kwak H."/>
            <person name="Shin J."/>
            <person name="Kim S.C."/>
            <person name="Kim T."/>
            <person name="Park J.K."/>
        </authorList>
    </citation>
    <scope>NUCLEOTIDE SEQUENCE</scope>
</reference>
<comment type="similarity">
    <text evidence="2 8">Belongs to the cytochrome c oxidase subunit 3 family.</text>
</comment>
<dbReference type="Gene3D" id="1.10.287.70">
    <property type="match status" value="1"/>
</dbReference>
<evidence type="ECO:0000256" key="5">
    <source>
        <dbReference type="ARBA" id="ARBA00022967"/>
    </source>
</evidence>
<dbReference type="PANTHER" id="PTHR11403:SF7">
    <property type="entry name" value="CYTOCHROME C OXIDASE SUBUNIT 3"/>
    <property type="match status" value="1"/>
</dbReference>
<comment type="subcellular location">
    <subcellularLocation>
        <location evidence="1">Membrane</location>
        <topology evidence="1">Multi-pass membrane protein</topology>
    </subcellularLocation>
</comment>
<proteinExistence type="inferred from homology"/>
<dbReference type="InterPro" id="IPR033945">
    <property type="entry name" value="Cyt_c_oxase_su3_dom"/>
</dbReference>
<evidence type="ECO:0000256" key="1">
    <source>
        <dbReference type="ARBA" id="ARBA00004141"/>
    </source>
</evidence>
<protein>
    <recommendedName>
        <fullName evidence="3 8">Cytochrome c oxidase subunit 3</fullName>
    </recommendedName>
</protein>